<name>A0AB36R685_9HYPH</name>
<evidence type="ECO:0000313" key="1">
    <source>
        <dbReference type="EMBL" id="PAQ00177.1"/>
    </source>
</evidence>
<dbReference type="EMBL" id="NPKI01000026">
    <property type="protein sequence ID" value="PAQ00177.1"/>
    <property type="molecule type" value="Genomic_DNA"/>
</dbReference>
<reference evidence="2" key="1">
    <citation type="submission" date="2017-08" db="EMBL/GenBank/DDBJ databases">
        <title>Mesorhizobium wenxinae sp. nov., a novel rhizobial species isolated from root nodules of chickpea (Cicer arietinum L.).</title>
        <authorList>
            <person name="Zhang J."/>
        </authorList>
    </citation>
    <scope>NUCLEOTIDE SEQUENCE [LARGE SCALE GENOMIC DNA]</scope>
    <source>
        <strain evidence="2">USDA 3392</strain>
    </source>
</reference>
<proteinExistence type="predicted"/>
<dbReference type="AlphaFoldDB" id="A0AB36R685"/>
<protein>
    <recommendedName>
        <fullName evidence="3">Beta-lactamase-related domain-containing protein</fullName>
    </recommendedName>
</protein>
<comment type="caution">
    <text evidence="1">The sequence shown here is derived from an EMBL/GenBank/DDBJ whole genome shotgun (WGS) entry which is preliminary data.</text>
</comment>
<evidence type="ECO:0008006" key="3">
    <source>
        <dbReference type="Google" id="ProtNLM"/>
    </source>
</evidence>
<dbReference type="Proteomes" id="UP000216215">
    <property type="component" value="Unassembled WGS sequence"/>
</dbReference>
<accession>A0AB36R685</accession>
<organism evidence="1 2">
    <name type="scientific">Mesorhizobium mediterraneum</name>
    <dbReference type="NCBI Taxonomy" id="43617"/>
    <lineage>
        <taxon>Bacteria</taxon>
        <taxon>Pseudomonadati</taxon>
        <taxon>Pseudomonadota</taxon>
        <taxon>Alphaproteobacteria</taxon>
        <taxon>Hyphomicrobiales</taxon>
        <taxon>Phyllobacteriaceae</taxon>
        <taxon>Mesorhizobium</taxon>
    </lineage>
</organism>
<keyword evidence="2" id="KW-1185">Reference proteome</keyword>
<evidence type="ECO:0000313" key="2">
    <source>
        <dbReference type="Proteomes" id="UP000216215"/>
    </source>
</evidence>
<sequence>MDLAELRLSFFRGCFGYGQGSGMIGIQGHFAFVGISGEPAGRVAVWVLIGSERDPCRQGEEGQDCYKLVHRIFPFLE</sequence>
<gene>
    <name evidence="1" type="ORF">CIT25_20275</name>
</gene>